<name>A0A6N7VU86_9ACTO</name>
<dbReference type="Pfam" id="PF03631">
    <property type="entry name" value="Virul_fac_BrkB"/>
    <property type="match status" value="1"/>
</dbReference>
<evidence type="ECO:0000256" key="3">
    <source>
        <dbReference type="ARBA" id="ARBA00022692"/>
    </source>
</evidence>
<dbReference type="GO" id="GO:0005886">
    <property type="term" value="C:plasma membrane"/>
    <property type="evidence" value="ECO:0007669"/>
    <property type="project" value="UniProtKB-SubCell"/>
</dbReference>
<dbReference type="PANTHER" id="PTHR30213">
    <property type="entry name" value="INNER MEMBRANE PROTEIN YHJD"/>
    <property type="match status" value="1"/>
</dbReference>
<protein>
    <submittedName>
        <fullName evidence="7">YihY/virulence factor BrkB family protein</fullName>
    </submittedName>
</protein>
<feature type="transmembrane region" description="Helical" evidence="6">
    <location>
        <begin position="142"/>
        <end position="168"/>
    </location>
</feature>
<evidence type="ECO:0000256" key="6">
    <source>
        <dbReference type="SAM" id="Phobius"/>
    </source>
</evidence>
<keyword evidence="2" id="KW-1003">Cell membrane</keyword>
<accession>A0A6N7VU86</accession>
<organism evidence="7 8">
    <name type="scientific">Scrofimicrobium canadense</name>
    <dbReference type="NCBI Taxonomy" id="2652290"/>
    <lineage>
        <taxon>Bacteria</taxon>
        <taxon>Bacillati</taxon>
        <taxon>Actinomycetota</taxon>
        <taxon>Actinomycetes</taxon>
        <taxon>Actinomycetales</taxon>
        <taxon>Actinomycetaceae</taxon>
        <taxon>Scrofimicrobium</taxon>
    </lineage>
</organism>
<gene>
    <name evidence="7" type="ORF">FYJ24_11380</name>
</gene>
<feature type="transmembrane region" description="Helical" evidence="6">
    <location>
        <begin position="76"/>
        <end position="95"/>
    </location>
</feature>
<evidence type="ECO:0000256" key="1">
    <source>
        <dbReference type="ARBA" id="ARBA00004651"/>
    </source>
</evidence>
<keyword evidence="8" id="KW-1185">Reference proteome</keyword>
<evidence type="ECO:0000256" key="4">
    <source>
        <dbReference type="ARBA" id="ARBA00022989"/>
    </source>
</evidence>
<dbReference type="PANTHER" id="PTHR30213:SF1">
    <property type="entry name" value="INNER MEMBRANE PROTEIN YHJD"/>
    <property type="match status" value="1"/>
</dbReference>
<evidence type="ECO:0000256" key="2">
    <source>
        <dbReference type="ARBA" id="ARBA00022475"/>
    </source>
</evidence>
<dbReference type="Proteomes" id="UP000470875">
    <property type="component" value="Unassembled WGS sequence"/>
</dbReference>
<feature type="transmembrane region" description="Helical" evidence="6">
    <location>
        <begin position="107"/>
        <end position="130"/>
    </location>
</feature>
<comment type="caution">
    <text evidence="7">The sequence shown here is derived from an EMBL/GenBank/DDBJ whole genome shotgun (WGS) entry which is preliminary data.</text>
</comment>
<evidence type="ECO:0000313" key="8">
    <source>
        <dbReference type="Proteomes" id="UP000470875"/>
    </source>
</evidence>
<evidence type="ECO:0000313" key="7">
    <source>
        <dbReference type="EMBL" id="MSS85339.1"/>
    </source>
</evidence>
<evidence type="ECO:0000256" key="5">
    <source>
        <dbReference type="ARBA" id="ARBA00023136"/>
    </source>
</evidence>
<dbReference type="EMBL" id="VULO01000015">
    <property type="protein sequence ID" value="MSS85339.1"/>
    <property type="molecule type" value="Genomic_DNA"/>
</dbReference>
<reference evidence="7 8" key="1">
    <citation type="submission" date="2019-08" db="EMBL/GenBank/DDBJ databases">
        <title>In-depth cultivation of the pig gut microbiome towards novel bacterial diversity and tailored functional studies.</title>
        <authorList>
            <person name="Wylensek D."/>
            <person name="Hitch T.C.A."/>
            <person name="Clavel T."/>
        </authorList>
    </citation>
    <scope>NUCLEOTIDE SEQUENCE [LARGE SCALE GENOMIC DNA]</scope>
    <source>
        <strain evidence="7 8">WB03_NA08</strain>
    </source>
</reference>
<dbReference type="AlphaFoldDB" id="A0A6N7VU86"/>
<proteinExistence type="predicted"/>
<comment type="subcellular location">
    <subcellularLocation>
        <location evidence="1">Cell membrane</location>
        <topology evidence="1">Multi-pass membrane protein</topology>
    </subcellularLocation>
</comment>
<feature type="transmembrane region" description="Helical" evidence="6">
    <location>
        <begin position="32"/>
        <end position="56"/>
    </location>
</feature>
<keyword evidence="5 6" id="KW-0472">Membrane</keyword>
<sequence length="216" mass="23068">MGAVSSLRTALRIIADKPSGDGFFLWLMVRNLLVALGFGSLLGLAAALSVFSGIGIETIASWIGAESSGAVNTATRIVSVIVIFVIDTAAVALVFRLLSGMKTSAKALWVGAAYGGFGLIVLQEFSSLFVRGATTNPLLASFAALIALLLWFNLSAQVILIASSYIVVATEDEQNIFPVRTLAQYRLSRAQDRLEVATLEFQNAQKVVREEIIDAR</sequence>
<keyword evidence="3 6" id="KW-0812">Transmembrane</keyword>
<dbReference type="InterPro" id="IPR017039">
    <property type="entry name" value="Virul_fac_BrkB"/>
</dbReference>
<keyword evidence="4 6" id="KW-1133">Transmembrane helix</keyword>